<dbReference type="Pfam" id="PF09588">
    <property type="entry name" value="YqaJ"/>
    <property type="match status" value="1"/>
</dbReference>
<dbReference type="Gene3D" id="3.90.320.10">
    <property type="match status" value="1"/>
</dbReference>
<evidence type="ECO:0000313" key="3">
    <source>
        <dbReference type="Proteomes" id="UP001139344"/>
    </source>
</evidence>
<dbReference type="Proteomes" id="UP001139344">
    <property type="component" value="Unassembled WGS sequence"/>
</dbReference>
<dbReference type="PANTHER" id="PTHR46609">
    <property type="entry name" value="EXONUCLEASE, PHAGE-TYPE/RECB, C-TERMINAL DOMAIN-CONTAINING PROTEIN"/>
    <property type="match status" value="1"/>
</dbReference>
<proteinExistence type="predicted"/>
<evidence type="ECO:0000259" key="1">
    <source>
        <dbReference type="Pfam" id="PF09588"/>
    </source>
</evidence>
<keyword evidence="3" id="KW-1185">Reference proteome</keyword>
<dbReference type="InterPro" id="IPR011335">
    <property type="entry name" value="Restrct_endonuc-II-like"/>
</dbReference>
<dbReference type="InterPro" id="IPR011604">
    <property type="entry name" value="PDDEXK-like_dom_sf"/>
</dbReference>
<evidence type="ECO:0000313" key="2">
    <source>
        <dbReference type="EMBL" id="MCG9971029.1"/>
    </source>
</evidence>
<comment type="caution">
    <text evidence="2">The sequence shown here is derived from an EMBL/GenBank/DDBJ whole genome shotgun (WGS) entry which is preliminary data.</text>
</comment>
<gene>
    <name evidence="2" type="ORF">LU635_05210</name>
</gene>
<dbReference type="EMBL" id="JAJSON010000014">
    <property type="protein sequence ID" value="MCG9971029.1"/>
    <property type="molecule type" value="Genomic_DNA"/>
</dbReference>
<dbReference type="PANTHER" id="PTHR46609:SF6">
    <property type="entry name" value="EXONUCLEASE, PHAGE-TYPE_RECB, C-TERMINAL DOMAIN-CONTAINING PROTEIN-RELATED"/>
    <property type="match status" value="1"/>
</dbReference>
<feature type="domain" description="YqaJ viral recombinase" evidence="1">
    <location>
        <begin position="27"/>
        <end position="181"/>
    </location>
</feature>
<dbReference type="RefSeq" id="WP_240096921.1">
    <property type="nucleotide sequence ID" value="NZ_JAJSON010000014.1"/>
</dbReference>
<organism evidence="2 3">
    <name type="scientific">Christiangramia crocea</name>
    <dbReference type="NCBI Taxonomy" id="2904124"/>
    <lineage>
        <taxon>Bacteria</taxon>
        <taxon>Pseudomonadati</taxon>
        <taxon>Bacteroidota</taxon>
        <taxon>Flavobacteriia</taxon>
        <taxon>Flavobacteriales</taxon>
        <taxon>Flavobacteriaceae</taxon>
        <taxon>Christiangramia</taxon>
    </lineage>
</organism>
<reference evidence="2" key="1">
    <citation type="submission" date="2021-12" db="EMBL/GenBank/DDBJ databases">
        <title>Description of Gramella crocea sp. nov., a new bacterium isolated from activated sludge.</title>
        <authorList>
            <person name="Zhang X."/>
        </authorList>
    </citation>
    <scope>NUCLEOTIDE SEQUENCE</scope>
    <source>
        <strain evidence="2">YB25</strain>
    </source>
</reference>
<dbReference type="AlphaFoldDB" id="A0A9X1UWY5"/>
<dbReference type="SUPFAM" id="SSF52980">
    <property type="entry name" value="Restriction endonuclease-like"/>
    <property type="match status" value="1"/>
</dbReference>
<dbReference type="InterPro" id="IPR051703">
    <property type="entry name" value="NF-kappa-B_Signaling_Reg"/>
</dbReference>
<protein>
    <submittedName>
        <fullName evidence="2">YqaJ viral recombinase family protein</fullName>
    </submittedName>
</protein>
<name>A0A9X1UWY5_9FLAO</name>
<sequence>MDWLNEIGNDEYIDLPDFPEANDPEIEWRKERLGMITGSNFGKLVVQTKDRKGYTLSKGQTAENLIYKIAWERLLKSGNISNGLGRLNISSREMEHGNDYEGAAIMKYMEVTGRKVDYFQQFIQKDDFIGGTPDGYVGEDGLVEVKAPWNGGNHLKSMLTGEIYNTDYVYQIQGYLWVTDRKWCDFITYDPDLIDSLQINIIRVNRDEEIISGISEVMDMVKDKITEILNNEKLK</sequence>
<dbReference type="InterPro" id="IPR019080">
    <property type="entry name" value="YqaJ_viral_recombinase"/>
</dbReference>
<dbReference type="CDD" id="cd22343">
    <property type="entry name" value="PDDEXK_lambda_exonuclease-like"/>
    <property type="match status" value="1"/>
</dbReference>
<accession>A0A9X1UWY5</accession>